<name>A0ABT5KF47_9BURK</name>
<evidence type="ECO:0000313" key="1">
    <source>
        <dbReference type="EMBL" id="MDC8772548.1"/>
    </source>
</evidence>
<gene>
    <name evidence="1" type="ORF">PRZ03_13275</name>
</gene>
<reference evidence="1 2" key="1">
    <citation type="submission" date="2022-10" db="EMBL/GenBank/DDBJ databases">
        <title>Paucibacter sp. hw1 Genome sequencing.</title>
        <authorList>
            <person name="Park S."/>
        </authorList>
    </citation>
    <scope>NUCLEOTIDE SEQUENCE [LARGE SCALE GENOMIC DNA]</scope>
    <source>
        <strain evidence="2">hw1</strain>
    </source>
</reference>
<comment type="caution">
    <text evidence="1">The sequence shown here is derived from an EMBL/GenBank/DDBJ whole genome shotgun (WGS) entry which is preliminary data.</text>
</comment>
<dbReference type="Gene3D" id="3.10.180.10">
    <property type="entry name" value="2,3-Dihydroxybiphenyl 1,2-Dioxygenase, domain 1"/>
    <property type="match status" value="1"/>
</dbReference>
<dbReference type="Proteomes" id="UP001221189">
    <property type="component" value="Unassembled WGS sequence"/>
</dbReference>
<dbReference type="InterPro" id="IPR029068">
    <property type="entry name" value="Glyas_Bleomycin-R_OHBP_Dase"/>
</dbReference>
<proteinExistence type="predicted"/>
<dbReference type="RefSeq" id="WP_273600733.1">
    <property type="nucleotide sequence ID" value="NZ_JAQQXT010000007.1"/>
</dbReference>
<evidence type="ECO:0008006" key="3">
    <source>
        <dbReference type="Google" id="ProtNLM"/>
    </source>
</evidence>
<protein>
    <recommendedName>
        <fullName evidence="3">VOC domain-containing protein</fullName>
    </recommendedName>
</protein>
<keyword evidence="2" id="KW-1185">Reference proteome</keyword>
<sequence length="64" mass="7011">MPPAPREEQAIKLFFTVYSMEEAAAKARALGGDVFGTVYAGPSFQMRNAYDPEGNVFQLREAPA</sequence>
<dbReference type="EMBL" id="JAQQXT010000007">
    <property type="protein sequence ID" value="MDC8772548.1"/>
    <property type="molecule type" value="Genomic_DNA"/>
</dbReference>
<evidence type="ECO:0000313" key="2">
    <source>
        <dbReference type="Proteomes" id="UP001221189"/>
    </source>
</evidence>
<accession>A0ABT5KF47</accession>
<dbReference type="SUPFAM" id="SSF54593">
    <property type="entry name" value="Glyoxalase/Bleomycin resistance protein/Dihydroxybiphenyl dioxygenase"/>
    <property type="match status" value="1"/>
</dbReference>
<organism evidence="1 2">
    <name type="scientific">Roseateles albus</name>
    <dbReference type="NCBI Taxonomy" id="2987525"/>
    <lineage>
        <taxon>Bacteria</taxon>
        <taxon>Pseudomonadati</taxon>
        <taxon>Pseudomonadota</taxon>
        <taxon>Betaproteobacteria</taxon>
        <taxon>Burkholderiales</taxon>
        <taxon>Sphaerotilaceae</taxon>
        <taxon>Roseateles</taxon>
    </lineage>
</organism>